<keyword evidence="2" id="KW-0285">Flavoprotein</keyword>
<accession>A0A1S8BF28</accession>
<evidence type="ECO:0000256" key="4">
    <source>
        <dbReference type="ARBA" id="ARBA00023002"/>
    </source>
</evidence>
<dbReference type="Gene3D" id="3.50.50.60">
    <property type="entry name" value="FAD/NAD(P)-binding domain"/>
    <property type="match status" value="3"/>
</dbReference>
<dbReference type="EMBL" id="MSZU01000081">
    <property type="protein sequence ID" value="OMP86100.1"/>
    <property type="molecule type" value="Genomic_DNA"/>
</dbReference>
<evidence type="ECO:0000256" key="1">
    <source>
        <dbReference type="ARBA" id="ARBA00010139"/>
    </source>
</evidence>
<dbReference type="GO" id="GO:0050660">
    <property type="term" value="F:flavin adenine dinucleotide binding"/>
    <property type="evidence" value="ECO:0007669"/>
    <property type="project" value="InterPro"/>
</dbReference>
<gene>
    <name evidence="5" type="ORF">BK809_0002312</name>
</gene>
<proteinExistence type="inferred from homology"/>
<reference evidence="5 6" key="1">
    <citation type="submission" date="2017-01" db="EMBL/GenBank/DDBJ databases">
        <title>Draft genome sequence of Diplodia seriata F98.1, a fungal species involved in grapevine trunk diseases.</title>
        <authorList>
            <person name="Robert-Siegwald G."/>
            <person name="Vallet J."/>
            <person name="Abou-Mansour E."/>
            <person name="Xu J."/>
            <person name="Rey P."/>
            <person name="Bertsch C."/>
            <person name="Rego C."/>
            <person name="Larignon P."/>
            <person name="Fontaine F."/>
            <person name="Lebrun M.-H."/>
        </authorList>
    </citation>
    <scope>NUCLEOTIDE SEQUENCE [LARGE SCALE GENOMIC DNA]</scope>
    <source>
        <strain evidence="5 6">F98.1</strain>
    </source>
</reference>
<sequence>MTTEVYVPDARDGHLPVEPKSAYAATVEEVSGATPPENGTSLPYPKLKRADGTVSDFQIEERPIDEIKKLKVAIIGTGLSGVTAASLLPVKVPGIDLTLFEKNADVGGTWYENTYPGVRCDVPSTVYQSTFEPKSDWSEEFARGDEIRDYWQGIARKYGVYEKTQFKTNVQRADWDPSRSQWKVTLENLDTHEVREEFFDFLIPAIGHFNAWKIPDYPGIKDYKGVLRHSSNWDPTVDLTGKRVAVIGNGASGIQVVPELQKTAAHLDHYARSPTWIAGSLGGRDRQAEPMPFSAAQLADFRDPHKFVAYRKALEETYWRRFDAVLKDSPASRNARDKFVELMRARLADKPELLDQIVPAFSPSCRRLTPGPGYLEALTKDNVAFVRTPIARFTETGIETEDGTRRDVDAVICCTGANVSFAPPFPIVAGEYDLSRDWKHDGKFGFPYSYFGLGVPGFPNLLFLYGPNSGTVAGTIPMAAEAQTTYIARLLRKVSRQHIATAQPSRAAADDFVAYCDAFFPRTVFAERCKSWYNGGRPGARVHGVWPGSGAHVNFVRQEPRWEDWVWGYGGGGGGGGGKNRFAYWGNGKTEKEAQEGSDLLPWLRVPEEVDLRELHERWWEV</sequence>
<comment type="caution">
    <text evidence="5">The sequence shown here is derived from an EMBL/GenBank/DDBJ whole genome shotgun (WGS) entry which is preliminary data.</text>
</comment>
<dbReference type="GO" id="GO:0004499">
    <property type="term" value="F:N,N-dimethylaniline monooxygenase activity"/>
    <property type="evidence" value="ECO:0007669"/>
    <property type="project" value="InterPro"/>
</dbReference>
<comment type="similarity">
    <text evidence="1">Belongs to the FAD-binding monooxygenase family.</text>
</comment>
<keyword evidence="5" id="KW-0503">Monooxygenase</keyword>
<dbReference type="SUPFAM" id="SSF51905">
    <property type="entry name" value="FAD/NAD(P)-binding domain"/>
    <property type="match status" value="2"/>
</dbReference>
<dbReference type="InterPro" id="IPR020946">
    <property type="entry name" value="Flavin_mOase-like"/>
</dbReference>
<dbReference type="OrthoDB" id="74360at2759"/>
<name>A0A1S8BF28_9PEZI</name>
<keyword evidence="4" id="KW-0560">Oxidoreductase</keyword>
<dbReference type="PANTHER" id="PTHR42877">
    <property type="entry name" value="L-ORNITHINE N(5)-MONOOXYGENASE-RELATED"/>
    <property type="match status" value="1"/>
</dbReference>
<dbReference type="Proteomes" id="UP000190776">
    <property type="component" value="Unassembled WGS sequence"/>
</dbReference>
<dbReference type="Pfam" id="PF00743">
    <property type="entry name" value="FMO-like"/>
    <property type="match status" value="1"/>
</dbReference>
<dbReference type="InterPro" id="IPR051209">
    <property type="entry name" value="FAD-bind_Monooxygenase_sf"/>
</dbReference>
<evidence type="ECO:0000313" key="5">
    <source>
        <dbReference type="EMBL" id="OMP86100.1"/>
    </source>
</evidence>
<dbReference type="GO" id="GO:0050661">
    <property type="term" value="F:NADP binding"/>
    <property type="evidence" value="ECO:0007669"/>
    <property type="project" value="InterPro"/>
</dbReference>
<protein>
    <submittedName>
        <fullName evidence="5">Putative sterigmatocystin biosynthesis monooxygenase stcW</fullName>
    </submittedName>
</protein>
<evidence type="ECO:0000313" key="6">
    <source>
        <dbReference type="Proteomes" id="UP000190776"/>
    </source>
</evidence>
<dbReference type="STRING" id="420778.A0A1S8BF28"/>
<keyword evidence="3" id="KW-0274">FAD</keyword>
<evidence type="ECO:0000256" key="3">
    <source>
        <dbReference type="ARBA" id="ARBA00022827"/>
    </source>
</evidence>
<dbReference type="InterPro" id="IPR036188">
    <property type="entry name" value="FAD/NAD-bd_sf"/>
</dbReference>
<evidence type="ECO:0000256" key="2">
    <source>
        <dbReference type="ARBA" id="ARBA00022630"/>
    </source>
</evidence>
<organism evidence="5 6">
    <name type="scientific">Diplodia seriata</name>
    <dbReference type="NCBI Taxonomy" id="420778"/>
    <lineage>
        <taxon>Eukaryota</taxon>
        <taxon>Fungi</taxon>
        <taxon>Dikarya</taxon>
        <taxon>Ascomycota</taxon>
        <taxon>Pezizomycotina</taxon>
        <taxon>Dothideomycetes</taxon>
        <taxon>Dothideomycetes incertae sedis</taxon>
        <taxon>Botryosphaeriales</taxon>
        <taxon>Botryosphaeriaceae</taxon>
        <taxon>Diplodia</taxon>
    </lineage>
</organism>
<dbReference type="AlphaFoldDB" id="A0A1S8BF28"/>
<dbReference type="PANTHER" id="PTHR42877:SF6">
    <property type="entry name" value="MONOOXYGENASE, PUTATIVE (AFU_ORTHOLOGUE AFUA_3G15050)-RELATED"/>
    <property type="match status" value="1"/>
</dbReference>